<sequence length="36" mass="4157">KFLNLLINMNKIFSEKEKSDTGSEDISVESQKILEK</sequence>
<evidence type="ECO:0000313" key="2">
    <source>
        <dbReference type="EMBL" id="GAG87803.1"/>
    </source>
</evidence>
<proteinExistence type="predicted"/>
<feature type="non-terminal residue" evidence="2">
    <location>
        <position position="1"/>
    </location>
</feature>
<reference evidence="2" key="1">
    <citation type="journal article" date="2014" name="Front. Microbiol.">
        <title>High frequency of phylogenetically diverse reductive dehalogenase-homologous genes in deep subseafloor sedimentary metagenomes.</title>
        <authorList>
            <person name="Kawai M."/>
            <person name="Futagami T."/>
            <person name="Toyoda A."/>
            <person name="Takaki Y."/>
            <person name="Nishi S."/>
            <person name="Hori S."/>
            <person name="Arai W."/>
            <person name="Tsubouchi T."/>
            <person name="Morono Y."/>
            <person name="Uchiyama I."/>
            <person name="Ito T."/>
            <person name="Fujiyama A."/>
            <person name="Inagaki F."/>
            <person name="Takami H."/>
        </authorList>
    </citation>
    <scope>NUCLEOTIDE SEQUENCE</scope>
    <source>
        <strain evidence="2">Expedition CK06-06</strain>
    </source>
</reference>
<name>X1BUE4_9ZZZZ</name>
<accession>X1BUE4</accession>
<dbReference type="EMBL" id="BART01014362">
    <property type="protein sequence ID" value="GAG87803.1"/>
    <property type="molecule type" value="Genomic_DNA"/>
</dbReference>
<feature type="region of interest" description="Disordered" evidence="1">
    <location>
        <begin position="17"/>
        <end position="36"/>
    </location>
</feature>
<organism evidence="2">
    <name type="scientific">marine sediment metagenome</name>
    <dbReference type="NCBI Taxonomy" id="412755"/>
    <lineage>
        <taxon>unclassified sequences</taxon>
        <taxon>metagenomes</taxon>
        <taxon>ecological metagenomes</taxon>
    </lineage>
</organism>
<protein>
    <submittedName>
        <fullName evidence="2">Uncharacterized protein</fullName>
    </submittedName>
</protein>
<dbReference type="AlphaFoldDB" id="X1BUE4"/>
<gene>
    <name evidence="2" type="ORF">S01H4_28712</name>
</gene>
<evidence type="ECO:0000256" key="1">
    <source>
        <dbReference type="SAM" id="MobiDB-lite"/>
    </source>
</evidence>
<comment type="caution">
    <text evidence="2">The sequence shown here is derived from an EMBL/GenBank/DDBJ whole genome shotgun (WGS) entry which is preliminary data.</text>
</comment>